<dbReference type="EMBL" id="BAABCV010000002">
    <property type="protein sequence ID" value="GAA4087397.1"/>
    <property type="molecule type" value="Genomic_DNA"/>
</dbReference>
<name>A0ABP7WEU6_9SPHI</name>
<keyword evidence="2" id="KW-1185">Reference proteome</keyword>
<organism evidence="1 2">
    <name type="scientific">Mucilaginibacter panaciglaebae</name>
    <dbReference type="NCBI Taxonomy" id="502331"/>
    <lineage>
        <taxon>Bacteria</taxon>
        <taxon>Pseudomonadati</taxon>
        <taxon>Bacteroidota</taxon>
        <taxon>Sphingobacteriia</taxon>
        <taxon>Sphingobacteriales</taxon>
        <taxon>Sphingobacteriaceae</taxon>
        <taxon>Mucilaginibacter</taxon>
    </lineage>
</organism>
<dbReference type="NCBIfam" id="TIGR04131">
    <property type="entry name" value="Bac_Flav_CTERM"/>
    <property type="match status" value="1"/>
</dbReference>
<comment type="caution">
    <text evidence="1">The sequence shown here is derived from an EMBL/GenBank/DDBJ whole genome shotgun (WGS) entry which is preliminary data.</text>
</comment>
<dbReference type="InterPro" id="IPR026341">
    <property type="entry name" value="T9SS_type_B"/>
</dbReference>
<reference evidence="2" key="1">
    <citation type="journal article" date="2019" name="Int. J. Syst. Evol. Microbiol.">
        <title>The Global Catalogue of Microorganisms (GCM) 10K type strain sequencing project: providing services to taxonomists for standard genome sequencing and annotation.</title>
        <authorList>
            <consortium name="The Broad Institute Genomics Platform"/>
            <consortium name="The Broad Institute Genome Sequencing Center for Infectious Disease"/>
            <person name="Wu L."/>
            <person name="Ma J."/>
        </authorList>
    </citation>
    <scope>NUCLEOTIDE SEQUENCE [LARGE SCALE GENOMIC DNA]</scope>
    <source>
        <strain evidence="2">JCM 17085</strain>
    </source>
</reference>
<proteinExistence type="predicted"/>
<accession>A0ABP7WEU6</accession>
<evidence type="ECO:0000313" key="1">
    <source>
        <dbReference type="EMBL" id="GAA4087397.1"/>
    </source>
</evidence>
<dbReference type="Gene3D" id="2.60.40.10">
    <property type="entry name" value="Immunoglobulins"/>
    <property type="match status" value="2"/>
</dbReference>
<evidence type="ECO:0008006" key="3">
    <source>
        <dbReference type="Google" id="ProtNLM"/>
    </source>
</evidence>
<protein>
    <recommendedName>
        <fullName evidence="3">Gliding motility-associated-like protein</fullName>
    </recommendedName>
</protein>
<dbReference type="Pfam" id="PF13585">
    <property type="entry name" value="CHU_C"/>
    <property type="match status" value="1"/>
</dbReference>
<gene>
    <name evidence="1" type="ORF">GCM10022392_05540</name>
</gene>
<sequence length="818" mass="85828">MVLLVVLCSNTVTAQTCTGSPGAPIVNITFGSGIGTGLPLSNSTTGFTYALNCPGDGAYALVNNTNGCYSDWHTVTQDHTGDPNGLFMLVNASTLNRDFYVQQIDGLCAGTTYQFSAWMLNMVKTTAADPNVTFIIEKTDGTLISSFNSNIPKTATPAWQQYGFTFALPTGVSSVVIRLHNNAPGGLGSGLALDDITFRPMGPPITVSIQGVSGSATTVCQGSPALTIAANVGTCFPTTTYLWQVYRLDVISPAWADINTANGITYTVNATSAGAYQYRLLVANDGNLQSPGCRVISAPVSINITPAPQPVINIITAKTNICTGEQVLFTSFASGVGQGTPIYDWQVNGVSVNNNANRYITRNLKDGDAVTCTLISNLSCAAPAISPPITMHVSGVAPAITVTASANNVCAGTPVTFTVSTNQTTGITYQWQVNGVDAPSTGSTFVSTNLKNGNIVTCMVGSSTCSTPVSSDEILMKIIDAPSVNIAASVTTTCPNTPVTFKADQIPGASYQWQINGKPVGSNSSTFVAPQVNNGDVVNCLVLTSTACSAPIQTKDIIMQVSSSPTAVTVIAAPDTICQGTTVTFTATAGQTTGISYQWLVNGQTVTDTGNTLVKTDLKNGDIVACRASASGNCAPPIESNPVTVVVTDLPQITLAKSVYEIYKGESVTLGAAATGTGLTYQWSPATGLDKTDIAHPVGHPNQTTTYTLVVTNASGCMQTSMPVTVKVLIKDIIVPNSFTPNNDGINDKWEIAGLADDPYAQVQVFDRYGLTIYQSIGYKQSWNGRYKEKILPAGVYYYIIRLSSNTRKVTGYVTIIH</sequence>
<dbReference type="InterPro" id="IPR013783">
    <property type="entry name" value="Ig-like_fold"/>
</dbReference>
<dbReference type="Proteomes" id="UP001500841">
    <property type="component" value="Unassembled WGS sequence"/>
</dbReference>
<evidence type="ECO:0000313" key="2">
    <source>
        <dbReference type="Proteomes" id="UP001500841"/>
    </source>
</evidence>
<dbReference type="Gene3D" id="2.60.120.260">
    <property type="entry name" value="Galactose-binding domain-like"/>
    <property type="match status" value="1"/>
</dbReference>